<dbReference type="EMBL" id="CAJFCW020000002">
    <property type="protein sequence ID" value="CAG9099015.1"/>
    <property type="molecule type" value="Genomic_DNA"/>
</dbReference>
<protein>
    <recommendedName>
        <fullName evidence="3">Peptidase A1 domain-containing protein</fullName>
    </recommendedName>
</protein>
<organism evidence="1 2">
    <name type="scientific">Bursaphelenchus okinawaensis</name>
    <dbReference type="NCBI Taxonomy" id="465554"/>
    <lineage>
        <taxon>Eukaryota</taxon>
        <taxon>Metazoa</taxon>
        <taxon>Ecdysozoa</taxon>
        <taxon>Nematoda</taxon>
        <taxon>Chromadorea</taxon>
        <taxon>Rhabditida</taxon>
        <taxon>Tylenchina</taxon>
        <taxon>Tylenchomorpha</taxon>
        <taxon>Aphelenchoidea</taxon>
        <taxon>Aphelenchoididae</taxon>
        <taxon>Bursaphelenchus</taxon>
    </lineage>
</organism>
<dbReference type="Proteomes" id="UP000614601">
    <property type="component" value="Unassembled WGS sequence"/>
</dbReference>
<gene>
    <name evidence="1" type="ORF">BOKJ2_LOCUS4885</name>
</gene>
<evidence type="ECO:0000313" key="2">
    <source>
        <dbReference type="Proteomes" id="UP000614601"/>
    </source>
</evidence>
<reference evidence="1" key="1">
    <citation type="submission" date="2020-09" db="EMBL/GenBank/DDBJ databases">
        <authorList>
            <person name="Kikuchi T."/>
        </authorList>
    </citation>
    <scope>NUCLEOTIDE SEQUENCE</scope>
    <source>
        <strain evidence="1">SH1</strain>
    </source>
</reference>
<dbReference type="AlphaFoldDB" id="A0A811KBE0"/>
<dbReference type="Proteomes" id="UP000783686">
    <property type="component" value="Unassembled WGS sequence"/>
</dbReference>
<accession>A0A811KBE0</accession>
<dbReference type="EMBL" id="CAJFDH010000002">
    <property type="protein sequence ID" value="CAD5213084.1"/>
    <property type="molecule type" value="Genomic_DNA"/>
</dbReference>
<evidence type="ECO:0008006" key="3">
    <source>
        <dbReference type="Google" id="ProtNLM"/>
    </source>
</evidence>
<evidence type="ECO:0000313" key="1">
    <source>
        <dbReference type="EMBL" id="CAD5213084.1"/>
    </source>
</evidence>
<proteinExistence type="predicted"/>
<keyword evidence="2" id="KW-1185">Reference proteome</keyword>
<sequence>MPHSHRAPTLCSIYCSPMCCLPSAIQRPIKNASFKVTRSVLTKHYWVDPEFQGTCGVYAVDTLVFKDHYSAKSITLHNATFAIQAVVGQDEYATYARPSNRFGLRRRIDNQTLAQIMHKNGLISRPVVMLHFFDYPVFGSLNSSLCAPFTMIDVSDELEWIFNGSYLRFLKLEYREPFKMAVTDGNIMSISRTLLSQLIEIRCLTYDFSFNYNVTCGTADDVNVWQLKDYNIQLKTEVFHGGMPNNSISISPIEPNPDNYVWRINM</sequence>
<comment type="caution">
    <text evidence="1">The sequence shown here is derived from an EMBL/GenBank/DDBJ whole genome shotgun (WGS) entry which is preliminary data.</text>
</comment>
<name>A0A811KBE0_9BILA</name>
<dbReference type="OrthoDB" id="10643294at2759"/>